<proteinExistence type="predicted"/>
<feature type="chain" id="PRO_5041906182" evidence="2">
    <location>
        <begin position="20"/>
        <end position="362"/>
    </location>
</feature>
<keyword evidence="2" id="KW-0732">Signal</keyword>
<evidence type="ECO:0000313" key="4">
    <source>
        <dbReference type="Proteomes" id="UP000829354"/>
    </source>
</evidence>
<feature type="compositionally biased region" description="Basic residues" evidence="1">
    <location>
        <begin position="31"/>
        <end position="40"/>
    </location>
</feature>
<accession>A0AAE9JR60</accession>
<evidence type="ECO:0000313" key="3">
    <source>
        <dbReference type="EMBL" id="UMM40812.1"/>
    </source>
</evidence>
<dbReference type="EMBL" id="CP092625">
    <property type="protein sequence ID" value="UMM40812.1"/>
    <property type="molecule type" value="Genomic_DNA"/>
</dbReference>
<dbReference type="AlphaFoldDB" id="A0AAE9JR60"/>
<evidence type="ECO:0000256" key="1">
    <source>
        <dbReference type="SAM" id="MobiDB-lite"/>
    </source>
</evidence>
<name>A0AAE9JR60_CAEBR</name>
<evidence type="ECO:0000256" key="2">
    <source>
        <dbReference type="SAM" id="SignalP"/>
    </source>
</evidence>
<dbReference type="Proteomes" id="UP000829354">
    <property type="component" value="Chromosome X"/>
</dbReference>
<protein>
    <submittedName>
        <fullName evidence="3">Uncharacterized protein</fullName>
    </submittedName>
</protein>
<feature type="signal peptide" evidence="2">
    <location>
        <begin position="1"/>
        <end position="19"/>
    </location>
</feature>
<feature type="compositionally biased region" description="Acidic residues" evidence="1">
    <location>
        <begin position="53"/>
        <end position="67"/>
    </location>
</feature>
<gene>
    <name evidence="3" type="ORF">L5515_017323</name>
</gene>
<keyword evidence="4" id="KW-1185">Reference proteome</keyword>
<feature type="region of interest" description="Disordered" evidence="1">
    <location>
        <begin position="31"/>
        <end position="73"/>
    </location>
</feature>
<organism evidence="3 4">
    <name type="scientific">Caenorhabditis briggsae</name>
    <dbReference type="NCBI Taxonomy" id="6238"/>
    <lineage>
        <taxon>Eukaryota</taxon>
        <taxon>Metazoa</taxon>
        <taxon>Ecdysozoa</taxon>
        <taxon>Nematoda</taxon>
        <taxon>Chromadorea</taxon>
        <taxon>Rhabditida</taxon>
        <taxon>Rhabditina</taxon>
        <taxon>Rhabditomorpha</taxon>
        <taxon>Rhabditoidea</taxon>
        <taxon>Rhabditidae</taxon>
        <taxon>Peloderinae</taxon>
        <taxon>Caenorhabditis</taxon>
    </lineage>
</organism>
<reference evidence="3 4" key="1">
    <citation type="submission" date="2022-04" db="EMBL/GenBank/DDBJ databases">
        <title>Chromosome-level reference genomes for two strains of Caenorhabditis briggsae: an improved platform for comparative genomics.</title>
        <authorList>
            <person name="Stevens L."/>
            <person name="Andersen E."/>
        </authorList>
    </citation>
    <scope>NUCLEOTIDE SEQUENCE [LARGE SCALE GENOMIC DNA]</scope>
    <source>
        <strain evidence="3">VX34</strain>
        <tissue evidence="3">Whole-organism</tissue>
    </source>
</reference>
<sequence>MQSLFFLLKFSILLTVTKTDYRKKTVVKPARRSQNVRKPKLAPIPQIFPNPPEVDDVEMGNEEEEAAPDQKPVEFDDLRPAGNHDLNVQKSDAQASIQGNNPAQNFIQNLKSEEGVDLINGSLHQGTLFNGRIDYADLDNGEHPEFMVPNGIEPPMQHNKRHSELRQGNAKRPKIERQEEPEIANPPETNEVKMRKPEELDGLGPTVHNDLNIQNQNAEAIAHDNNEAQNFGDLWYLKKSVFGNWQSKLRRSLSINLEDSFQEKALRAVRLFKANDQLIPIQDFNQLFNIVLKNLKSGRLQNPTGTSIKLCLLFKHLARSLIRPLGEFLMADTLKVLEEEIEKLEGSEAKIPLKQFKANSTD</sequence>